<dbReference type="STRING" id="1577791.Mpt1_c00220"/>
<keyword evidence="2" id="KW-1185">Reference proteome</keyword>
<reference evidence="1 2" key="1">
    <citation type="journal article" date="2014" name="Appl. Environ. Microbiol.">
        <title>Comparative Genome Analysis of 'Candidatus Methanoplasma termitum' Indicates a New Mode of Energy Metabolism in the Seventh Order of Methanogens.</title>
        <authorList>
            <person name="Lang K."/>
            <person name="Schuldes J."/>
            <person name="Klingl A."/>
            <person name="Poehlein A."/>
            <person name="Daniel R."/>
            <person name="Brune A."/>
        </authorList>
    </citation>
    <scope>NUCLEOTIDE SEQUENCE [LARGE SCALE GENOMIC DNA]</scope>
    <source>
        <strain evidence="2">Mpt1</strain>
    </source>
</reference>
<dbReference type="KEGG" id="mear:Mpt1_c00220"/>
<evidence type="ECO:0000313" key="1">
    <source>
        <dbReference type="EMBL" id="AIZ55930.1"/>
    </source>
</evidence>
<dbReference type="AlphaFoldDB" id="A0A0A7L9U8"/>
<organism evidence="1 2">
    <name type="scientific">Candidatus Methanoplasma termitum</name>
    <dbReference type="NCBI Taxonomy" id="1577791"/>
    <lineage>
        <taxon>Archaea</taxon>
        <taxon>Methanobacteriati</taxon>
        <taxon>Thermoplasmatota</taxon>
        <taxon>Thermoplasmata</taxon>
        <taxon>Methanomassiliicoccales</taxon>
        <taxon>Methanomassiliicoccaceae</taxon>
        <taxon>Candidatus Methanoplasma</taxon>
    </lineage>
</organism>
<dbReference type="HOGENOM" id="CLU_527496_0_0_2"/>
<sequence length="509" mass="55529">MLRCKYCGAPLDRKALESDSPYITCSSCGTSQQRVDSKAYLEQMMGQIQSWISRTLPGGFSMAQSENVDSVARYNIFNNNIRPRVEAEFSEYKFGVSSLLSSPLIVLPFMTDSGIVPSHTSTKAFEFDARVKSVSPLAVDESSKALIDSANGLASGYAMLINNTKLLQEDKPGRYLLMANNFNEAAASFKKIKGYGPAADRFQALAGMCTGCEKLLNGDSMGSISYFENGRAQLEKVKTSINTDLTLGVMYQALDMEITQAKILTDIASFLTKGVSKDPMQVLNSIKKIFGFDYQKTGKWGFLLGNKDRFDEILGHLAEVLNAKGGGTLPIIAGAGEYLIPFWEVDLRYSFQTGALFAKKSVEVTEDLLIPADFVIDQQCLNNPRSGVTDIFSIRPESSILSGIKGTETSISGGEGIGKLTGSVAKNSPGSRKVVVPLSTEKEAKKLVSEYLAVMTSQDNKLKLSNPIVKSLIYIPCDVRNGRVEVPSGFGKLVPERVRRMDISQMVII</sequence>
<proteinExistence type="predicted"/>
<evidence type="ECO:0000313" key="2">
    <source>
        <dbReference type="Proteomes" id="UP000030787"/>
    </source>
</evidence>
<protein>
    <submittedName>
        <fullName evidence="1">Uncharacterized protein</fullName>
    </submittedName>
</protein>
<gene>
    <name evidence="1" type="ORF">Mpt1_c00220</name>
</gene>
<name>A0A0A7L9U8_9ARCH</name>
<dbReference type="EMBL" id="CP010070">
    <property type="protein sequence ID" value="AIZ55930.1"/>
    <property type="molecule type" value="Genomic_DNA"/>
</dbReference>
<dbReference type="Proteomes" id="UP000030787">
    <property type="component" value="Chromosome"/>
</dbReference>
<accession>A0A0A7L9U8</accession>